<dbReference type="RefSeq" id="WP_199639770.1">
    <property type="nucleotide sequence ID" value="NZ_JBEGIE010000024.1"/>
</dbReference>
<dbReference type="Proteomes" id="UP001552502">
    <property type="component" value="Unassembled WGS sequence"/>
</dbReference>
<accession>A0ABV3IAF6</accession>
<gene>
    <name evidence="1" type="ORF">MRBLBA1_002017</name>
</gene>
<evidence type="ECO:0000313" key="1">
    <source>
        <dbReference type="EMBL" id="MEV4911308.1"/>
    </source>
</evidence>
<sequence>MNLIELKKILDATGYPVAYSHFTKTQGSKLPSPPYICYLVDGSPNMPADNKVHHKINDVTIELYTIKKDLVAESKLEQALDDHEIPYESFEAFIESEKMYQKTYEVRLI</sequence>
<proteinExistence type="predicted"/>
<evidence type="ECO:0008006" key="3">
    <source>
        <dbReference type="Google" id="ProtNLM"/>
    </source>
</evidence>
<protein>
    <recommendedName>
        <fullName evidence="3">Prophage pi2 protein 38</fullName>
    </recommendedName>
</protein>
<keyword evidence="2" id="KW-1185">Reference proteome</keyword>
<reference evidence="1 2" key="1">
    <citation type="journal article" date="2023" name="Proc. Natl. Acad. Sci. U.S.A.">
        <title>Bacterial tolerance to host-exuded specialized metabolites structures the maize root microbiome.</title>
        <authorList>
            <person name="Thoenen L."/>
            <person name="Giroud C."/>
            <person name="Kreuzer M."/>
            <person name="Waelchli J."/>
            <person name="Gfeller V."/>
            <person name="Deslandes-Herold G."/>
            <person name="Mateo P."/>
            <person name="Robert C.A.M."/>
            <person name="Ahrens C.H."/>
            <person name="Rubio-Somoza I."/>
            <person name="Bruggmann R."/>
            <person name="Erb M."/>
            <person name="Schlaeppi K."/>
        </authorList>
    </citation>
    <scope>NUCLEOTIDE SEQUENCE [LARGE SCALE GENOMIC DNA]</scope>
    <source>
        <strain evidence="1 2">LBA1-1-1.1</strain>
    </source>
</reference>
<evidence type="ECO:0000313" key="2">
    <source>
        <dbReference type="Proteomes" id="UP001552502"/>
    </source>
</evidence>
<comment type="caution">
    <text evidence="1">The sequence shown here is derived from an EMBL/GenBank/DDBJ whole genome shotgun (WGS) entry which is preliminary data.</text>
</comment>
<organism evidence="1 2">
    <name type="scientific">Bacillus proteolyticus</name>
    <dbReference type="NCBI Taxonomy" id="2026192"/>
    <lineage>
        <taxon>Bacteria</taxon>
        <taxon>Bacillati</taxon>
        <taxon>Bacillota</taxon>
        <taxon>Bacilli</taxon>
        <taxon>Bacillales</taxon>
        <taxon>Bacillaceae</taxon>
        <taxon>Bacillus</taxon>
        <taxon>Bacillus cereus group</taxon>
    </lineage>
</organism>
<name>A0ABV3IAF6_9BACI</name>
<dbReference type="EMBL" id="JBEGIE010000024">
    <property type="protein sequence ID" value="MEV4911308.1"/>
    <property type="molecule type" value="Genomic_DNA"/>
</dbReference>